<proteinExistence type="predicted"/>
<feature type="transmembrane region" description="Helical" evidence="5">
    <location>
        <begin position="476"/>
        <end position="498"/>
    </location>
</feature>
<evidence type="ECO:0000256" key="3">
    <source>
        <dbReference type="ARBA" id="ARBA00022989"/>
    </source>
</evidence>
<dbReference type="Gene3D" id="1.20.1250.20">
    <property type="entry name" value="MFS general substrate transporter like domains"/>
    <property type="match status" value="1"/>
</dbReference>
<dbReference type="PANTHER" id="PTHR23502">
    <property type="entry name" value="MAJOR FACILITATOR SUPERFAMILY"/>
    <property type="match status" value="1"/>
</dbReference>
<keyword evidence="2 5" id="KW-0812">Transmembrane</keyword>
<keyword evidence="8" id="KW-1185">Reference proteome</keyword>
<dbReference type="InterPro" id="IPR020846">
    <property type="entry name" value="MFS_dom"/>
</dbReference>
<feature type="transmembrane region" description="Helical" evidence="5">
    <location>
        <begin position="414"/>
        <end position="436"/>
    </location>
</feature>
<feature type="transmembrane region" description="Helical" evidence="5">
    <location>
        <begin position="297"/>
        <end position="322"/>
    </location>
</feature>
<feature type="transmembrane region" description="Helical" evidence="5">
    <location>
        <begin position="342"/>
        <end position="362"/>
    </location>
</feature>
<dbReference type="OrthoDB" id="446368at2759"/>
<dbReference type="AlphaFoldDB" id="A0A5N5WKY8"/>
<evidence type="ECO:0000313" key="7">
    <source>
        <dbReference type="EMBL" id="KAB8067974.1"/>
    </source>
</evidence>
<evidence type="ECO:0000256" key="4">
    <source>
        <dbReference type="ARBA" id="ARBA00023136"/>
    </source>
</evidence>
<keyword evidence="3 5" id="KW-1133">Transmembrane helix</keyword>
<evidence type="ECO:0000259" key="6">
    <source>
        <dbReference type="PROSITE" id="PS50850"/>
    </source>
</evidence>
<comment type="subcellular location">
    <subcellularLocation>
        <location evidence="1">Membrane</location>
        <topology evidence="1">Multi-pass membrane protein</topology>
    </subcellularLocation>
</comment>
<dbReference type="PANTHER" id="PTHR23502:SF47">
    <property type="entry name" value="MAJOR FACILITATOR SUPERFAMILY (MFS) PROFILE DOMAIN-CONTAINING PROTEIN-RELATED"/>
    <property type="match status" value="1"/>
</dbReference>
<accession>A0A5N5WKY8</accession>
<name>A0A5N5WKY8_9EURO</name>
<dbReference type="SUPFAM" id="SSF103473">
    <property type="entry name" value="MFS general substrate transporter"/>
    <property type="match status" value="1"/>
</dbReference>
<dbReference type="InterPro" id="IPR036259">
    <property type="entry name" value="MFS_trans_sf"/>
</dbReference>
<evidence type="ECO:0000313" key="8">
    <source>
        <dbReference type="Proteomes" id="UP000326565"/>
    </source>
</evidence>
<feature type="domain" description="Major facilitator superfamily (MFS) profile" evidence="6">
    <location>
        <begin position="72"/>
        <end position="512"/>
    </location>
</feature>
<reference evidence="7 8" key="1">
    <citation type="submission" date="2019-04" db="EMBL/GenBank/DDBJ databases">
        <title>Friends and foes A comparative genomics study of 23 Aspergillus species from section Flavi.</title>
        <authorList>
            <consortium name="DOE Joint Genome Institute"/>
            <person name="Kjaerbolling I."/>
            <person name="Vesth T."/>
            <person name="Frisvad J.C."/>
            <person name="Nybo J.L."/>
            <person name="Theobald S."/>
            <person name="Kildgaard S."/>
            <person name="Isbrandt T."/>
            <person name="Kuo A."/>
            <person name="Sato A."/>
            <person name="Lyhne E.K."/>
            <person name="Kogle M.E."/>
            <person name="Wiebenga A."/>
            <person name="Kun R.S."/>
            <person name="Lubbers R.J."/>
            <person name="Makela M.R."/>
            <person name="Barry K."/>
            <person name="Chovatia M."/>
            <person name="Clum A."/>
            <person name="Daum C."/>
            <person name="Haridas S."/>
            <person name="He G."/>
            <person name="LaButti K."/>
            <person name="Lipzen A."/>
            <person name="Mondo S."/>
            <person name="Riley R."/>
            <person name="Salamov A."/>
            <person name="Simmons B.A."/>
            <person name="Magnuson J.K."/>
            <person name="Henrissat B."/>
            <person name="Mortensen U.H."/>
            <person name="Larsen T.O."/>
            <person name="Devries R.P."/>
            <person name="Grigoriev I.V."/>
            <person name="Machida M."/>
            <person name="Baker S.E."/>
            <person name="Andersen M.R."/>
        </authorList>
    </citation>
    <scope>NUCLEOTIDE SEQUENCE [LARGE SCALE GENOMIC DNA]</scope>
    <source>
        <strain evidence="7 8">CBS 151.66</strain>
    </source>
</reference>
<dbReference type="EMBL" id="ML732427">
    <property type="protein sequence ID" value="KAB8067974.1"/>
    <property type="molecule type" value="Genomic_DNA"/>
</dbReference>
<feature type="transmembrane region" description="Helical" evidence="5">
    <location>
        <begin position="195"/>
        <end position="219"/>
    </location>
</feature>
<evidence type="ECO:0000256" key="1">
    <source>
        <dbReference type="ARBA" id="ARBA00004141"/>
    </source>
</evidence>
<feature type="transmembrane region" description="Helical" evidence="5">
    <location>
        <begin position="448"/>
        <end position="470"/>
    </location>
</feature>
<feature type="transmembrane region" description="Helical" evidence="5">
    <location>
        <begin position="225"/>
        <end position="247"/>
    </location>
</feature>
<feature type="transmembrane region" description="Helical" evidence="5">
    <location>
        <begin position="167"/>
        <end position="188"/>
    </location>
</feature>
<organism evidence="7 8">
    <name type="scientific">Aspergillus leporis</name>
    <dbReference type="NCBI Taxonomy" id="41062"/>
    <lineage>
        <taxon>Eukaryota</taxon>
        <taxon>Fungi</taxon>
        <taxon>Dikarya</taxon>
        <taxon>Ascomycota</taxon>
        <taxon>Pezizomycotina</taxon>
        <taxon>Eurotiomycetes</taxon>
        <taxon>Eurotiomycetidae</taxon>
        <taxon>Eurotiales</taxon>
        <taxon>Aspergillaceae</taxon>
        <taxon>Aspergillus</taxon>
        <taxon>Aspergillus subgen. Circumdati</taxon>
    </lineage>
</organism>
<dbReference type="CDD" id="cd17323">
    <property type="entry name" value="MFS_Tpo1_MDR_like"/>
    <property type="match status" value="1"/>
</dbReference>
<keyword evidence="4 5" id="KW-0472">Membrane</keyword>
<evidence type="ECO:0000256" key="5">
    <source>
        <dbReference type="SAM" id="Phobius"/>
    </source>
</evidence>
<feature type="transmembrane region" description="Helical" evidence="5">
    <location>
        <begin position="136"/>
        <end position="155"/>
    </location>
</feature>
<protein>
    <submittedName>
        <fullName evidence="7">Major facilitator superfamily domain-containing protein</fullName>
    </submittedName>
</protein>
<gene>
    <name evidence="7" type="ORF">BDV29DRAFT_77136</name>
</gene>
<dbReference type="InterPro" id="IPR011701">
    <property type="entry name" value="MFS"/>
</dbReference>
<evidence type="ECO:0000256" key="2">
    <source>
        <dbReference type="ARBA" id="ARBA00022692"/>
    </source>
</evidence>
<dbReference type="FunFam" id="1.20.1250.20:FF:000011">
    <property type="entry name" value="MFS multidrug transporter, putative"/>
    <property type="match status" value="1"/>
</dbReference>
<feature type="transmembrane region" description="Helical" evidence="5">
    <location>
        <begin position="110"/>
        <end position="129"/>
    </location>
</feature>
<dbReference type="GO" id="GO:0005886">
    <property type="term" value="C:plasma membrane"/>
    <property type="evidence" value="ECO:0007669"/>
    <property type="project" value="TreeGrafter"/>
</dbReference>
<feature type="transmembrane region" description="Helical" evidence="5">
    <location>
        <begin position="70"/>
        <end position="90"/>
    </location>
</feature>
<feature type="transmembrane region" description="Helical" evidence="5">
    <location>
        <begin position="383"/>
        <end position="402"/>
    </location>
</feature>
<dbReference type="Pfam" id="PF07690">
    <property type="entry name" value="MFS_1"/>
    <property type="match status" value="1"/>
</dbReference>
<dbReference type="GO" id="GO:0022857">
    <property type="term" value="F:transmembrane transporter activity"/>
    <property type="evidence" value="ECO:0007669"/>
    <property type="project" value="InterPro"/>
</dbReference>
<dbReference type="PROSITE" id="PS50850">
    <property type="entry name" value="MFS"/>
    <property type="match status" value="1"/>
</dbReference>
<dbReference type="Proteomes" id="UP000326565">
    <property type="component" value="Unassembled WGS sequence"/>
</dbReference>
<sequence>MMEGGNFVSGPLEVDVEGGVTSLPLSETQPSCGDILNNRLHQEKVCLDLVDWNGPDDPENPQNFIVSKKWMITVLMSSMTMWVTFSSSVLSSGTVVMAQEFHVSTEVMTLATSFVLCGFAIGPLVWGPLSELYGRTIPLFVGYFTFIIFQVPVAVARNIETIMLCRFLGGLFGCAPLAVVGGAMADFWDPVDRGVAIAAFSAATFVGPLLGPIVGGFIVDSYLGWRWTAWITMIAAGPFGVISLCLIPETYGRVILQRRAAHLRHTTQNWALHSWLDQHKPSFGDVMQKYVSRPVKMLFLEPILLLFTFYLALVYGIMYLFLEAYPISFQEIRGWKNGGVAALPFLSILVGVIIGALMIILNTRTRFARKLKEHGHVVPEERLVPMMVASILLPIGLFWFGWTSKPSISWVPQAIAGVPIGIGILVIFMQGINYLIDVYKMFANSAIAGNTLIRSGAGAAFPLFAVQMYHGLGVDWASSLLGFISVAMIPIPFLFFFFGPRIRAVSKFSAAL</sequence>